<proteinExistence type="predicted"/>
<dbReference type="InterPro" id="IPR003615">
    <property type="entry name" value="HNH_nuc"/>
</dbReference>
<dbReference type="Proteomes" id="UP000484164">
    <property type="component" value="Unassembled WGS sequence"/>
</dbReference>
<dbReference type="EMBL" id="WBVQ01000001">
    <property type="protein sequence ID" value="KAB2817735.1"/>
    <property type="molecule type" value="Genomic_DNA"/>
</dbReference>
<feature type="domain" description="HNH nuclease" evidence="1">
    <location>
        <begin position="69"/>
        <end position="112"/>
    </location>
</feature>
<dbReference type="InterPro" id="IPR044925">
    <property type="entry name" value="His-Me_finger_sf"/>
</dbReference>
<accession>A0A6L3ZJZ1</accession>
<keyword evidence="3" id="KW-1185">Reference proteome</keyword>
<sequence length="200" mass="23372">MPTLHKEEKWVELSFPSNQSPNKSYAVSNHGRVRVFDVDIKQGRILRGGIIGGYPSLKIRIDRKDKTFYIHKLVGEYFVDGQSEERSKLIHLDFDKKNNHVSNLRWVTKAEALNHHKENPAVIAAKKIQAQYVPEVGHKLTTTDVMRIKKKIWDPNRKTRLRLIAKQFGISEMQLYRIKSGENWSHIRVENEPDHTLKKK</sequence>
<organism evidence="2 3">
    <name type="scientific">Phaeocystidibacter marisrubri</name>
    <dbReference type="NCBI Taxonomy" id="1577780"/>
    <lineage>
        <taxon>Bacteria</taxon>
        <taxon>Pseudomonadati</taxon>
        <taxon>Bacteroidota</taxon>
        <taxon>Flavobacteriia</taxon>
        <taxon>Flavobacteriales</taxon>
        <taxon>Phaeocystidibacteraceae</taxon>
        <taxon>Phaeocystidibacter</taxon>
    </lineage>
</organism>
<dbReference type="AlphaFoldDB" id="A0A6L3ZJZ1"/>
<name>A0A6L3ZJZ1_9FLAO</name>
<protein>
    <recommendedName>
        <fullName evidence="1">HNH nuclease domain-containing protein</fullName>
    </recommendedName>
</protein>
<gene>
    <name evidence="2" type="ORF">F8C82_04845</name>
</gene>
<comment type="caution">
    <text evidence="2">The sequence shown here is derived from an EMBL/GenBank/DDBJ whole genome shotgun (WGS) entry which is preliminary data.</text>
</comment>
<evidence type="ECO:0000259" key="1">
    <source>
        <dbReference type="Pfam" id="PF13392"/>
    </source>
</evidence>
<dbReference type="RefSeq" id="WP_151692423.1">
    <property type="nucleotide sequence ID" value="NZ_BMGX01000002.1"/>
</dbReference>
<dbReference type="OrthoDB" id="6631788at2"/>
<evidence type="ECO:0000313" key="3">
    <source>
        <dbReference type="Proteomes" id="UP000484164"/>
    </source>
</evidence>
<evidence type="ECO:0000313" key="2">
    <source>
        <dbReference type="EMBL" id="KAB2817735.1"/>
    </source>
</evidence>
<reference evidence="2 3" key="1">
    <citation type="submission" date="2019-10" db="EMBL/GenBank/DDBJ databases">
        <title>Genome sequence of Phaeocystidibacter marisrubri JCM30614 (type strain).</title>
        <authorList>
            <person name="Bowman J.P."/>
        </authorList>
    </citation>
    <scope>NUCLEOTIDE SEQUENCE [LARGE SCALE GENOMIC DNA]</scope>
    <source>
        <strain evidence="2 3">JCM 30614</strain>
    </source>
</reference>
<dbReference type="Pfam" id="PF13392">
    <property type="entry name" value="HNH_3"/>
    <property type="match status" value="1"/>
</dbReference>
<dbReference type="SUPFAM" id="SSF54060">
    <property type="entry name" value="His-Me finger endonucleases"/>
    <property type="match status" value="1"/>
</dbReference>
<dbReference type="Gene3D" id="3.90.75.20">
    <property type="match status" value="1"/>
</dbReference>